<dbReference type="Proteomes" id="UP000280834">
    <property type="component" value="Unassembled WGS sequence"/>
</dbReference>
<dbReference type="EMBL" id="UZAG01019191">
    <property type="protein sequence ID" value="VDO42724.1"/>
    <property type="molecule type" value="Genomic_DNA"/>
</dbReference>
<evidence type="ECO:0000313" key="2">
    <source>
        <dbReference type="EMBL" id="VDO42724.1"/>
    </source>
</evidence>
<feature type="region of interest" description="Disordered" evidence="1">
    <location>
        <begin position="69"/>
        <end position="90"/>
    </location>
</feature>
<sequence>MLSDTNPTVKNTARADPETVDPCDATQRFKSTPFRNYMSYKKTVVPIHSLRNNKYTNWMMWASPLSSMNCGPRQKGVQETHCTTDRRVIQ</sequence>
<evidence type="ECO:0000313" key="3">
    <source>
        <dbReference type="Proteomes" id="UP000280834"/>
    </source>
</evidence>
<feature type="compositionally biased region" description="Polar residues" evidence="1">
    <location>
        <begin position="1"/>
        <end position="11"/>
    </location>
</feature>
<accession>A0A0R3R380</accession>
<evidence type="ECO:0000256" key="1">
    <source>
        <dbReference type="SAM" id="MobiDB-lite"/>
    </source>
</evidence>
<organism evidence="4">
    <name type="scientific">Brugia timori</name>
    <dbReference type="NCBI Taxonomy" id="42155"/>
    <lineage>
        <taxon>Eukaryota</taxon>
        <taxon>Metazoa</taxon>
        <taxon>Ecdysozoa</taxon>
        <taxon>Nematoda</taxon>
        <taxon>Chromadorea</taxon>
        <taxon>Rhabditida</taxon>
        <taxon>Spirurina</taxon>
        <taxon>Spiruromorpha</taxon>
        <taxon>Filarioidea</taxon>
        <taxon>Onchocercidae</taxon>
        <taxon>Brugia</taxon>
    </lineage>
</organism>
<dbReference type="AlphaFoldDB" id="A0A0R3R380"/>
<feature type="region of interest" description="Disordered" evidence="1">
    <location>
        <begin position="1"/>
        <end position="26"/>
    </location>
</feature>
<gene>
    <name evidence="2" type="ORF">BTMF_LOCUS12466</name>
</gene>
<evidence type="ECO:0000313" key="4">
    <source>
        <dbReference type="WBParaSite" id="BTMF_0001447001-mRNA-1"/>
    </source>
</evidence>
<name>A0A0R3R380_9BILA</name>
<reference evidence="2 3" key="2">
    <citation type="submission" date="2018-11" db="EMBL/GenBank/DDBJ databases">
        <authorList>
            <consortium name="Pathogen Informatics"/>
        </authorList>
    </citation>
    <scope>NUCLEOTIDE SEQUENCE [LARGE SCALE GENOMIC DNA]</scope>
</reference>
<keyword evidence="3" id="KW-1185">Reference proteome</keyword>
<protein>
    <submittedName>
        <fullName evidence="2 4">Uncharacterized protein</fullName>
    </submittedName>
</protein>
<dbReference type="STRING" id="42155.A0A0R3R380"/>
<reference evidence="4" key="1">
    <citation type="submission" date="2017-02" db="UniProtKB">
        <authorList>
            <consortium name="WormBaseParasite"/>
        </authorList>
    </citation>
    <scope>IDENTIFICATION</scope>
</reference>
<feature type="compositionally biased region" description="Basic and acidic residues" evidence="1">
    <location>
        <begin position="76"/>
        <end position="90"/>
    </location>
</feature>
<proteinExistence type="predicted"/>
<dbReference type="WBParaSite" id="BTMF_0001447001-mRNA-1">
    <property type="protein sequence ID" value="BTMF_0001447001-mRNA-1"/>
    <property type="gene ID" value="BTMF_0001447001"/>
</dbReference>